<dbReference type="PROSITE" id="PS50113">
    <property type="entry name" value="PAC"/>
    <property type="match status" value="1"/>
</dbReference>
<feature type="transmembrane region" description="Helical" evidence="2">
    <location>
        <begin position="160"/>
        <end position="180"/>
    </location>
</feature>
<dbReference type="InterPro" id="IPR052016">
    <property type="entry name" value="Bact_Sigma-Reg"/>
</dbReference>
<dbReference type="Pfam" id="PF08448">
    <property type="entry name" value="PAS_4"/>
    <property type="match status" value="1"/>
</dbReference>
<dbReference type="RefSeq" id="WP_051984846.1">
    <property type="nucleotide sequence ID" value="NZ_CCCS020000037.1"/>
</dbReference>
<feature type="domain" description="PAC" evidence="4">
    <location>
        <begin position="269"/>
        <end position="321"/>
    </location>
</feature>
<dbReference type="InterPro" id="IPR036890">
    <property type="entry name" value="HATPase_C_sf"/>
</dbReference>
<keyword evidence="2" id="KW-1133">Transmembrane helix</keyword>
<name>A0A060UQE6_9PROT</name>
<reference evidence="6 7" key="3">
    <citation type="submission" date="2017-03" db="EMBL/GenBank/DDBJ databases">
        <authorList>
            <person name="Regsiter A."/>
            <person name="William W."/>
        </authorList>
    </citation>
    <scope>NUCLEOTIDE SEQUENCE [LARGE SCALE GENOMIC DNA]</scope>
    <source>
        <strain evidence="6">PRJEB5721</strain>
    </source>
</reference>
<evidence type="ECO:0000259" key="4">
    <source>
        <dbReference type="PROSITE" id="PS50113"/>
    </source>
</evidence>
<organism evidence="5">
    <name type="scientific">Acidithiobacillus ferrivorans</name>
    <dbReference type="NCBI Taxonomy" id="160808"/>
    <lineage>
        <taxon>Bacteria</taxon>
        <taxon>Pseudomonadati</taxon>
        <taxon>Pseudomonadota</taxon>
        <taxon>Acidithiobacillia</taxon>
        <taxon>Acidithiobacillales</taxon>
        <taxon>Acidithiobacillaceae</taxon>
        <taxon>Acidithiobacillus</taxon>
    </lineage>
</organism>
<feature type="domain" description="PAS" evidence="3">
    <location>
        <begin position="198"/>
        <end position="263"/>
    </location>
</feature>
<reference evidence="5" key="2">
    <citation type="submission" date="2014-07" db="EMBL/GenBank/DDBJ databases">
        <title>Initial genome analysis of the psychrotolerant acidophile Acidithiobacillus ferrivorans CF27: insights into iron and sulfur oxidation pathways and into biofilm formation.</title>
        <authorList>
            <person name="Talla E."/>
            <person name="Hedrich S."/>
            <person name="Mangenot S."/>
            <person name="Ji B."/>
            <person name="Johnson D.B."/>
            <person name="Barbe V."/>
            <person name="Bonnefoy V."/>
        </authorList>
    </citation>
    <scope>NUCLEOTIDE SEQUENCE [LARGE SCALE GENOMIC DNA]</scope>
    <source>
        <strain evidence="5">CF27</strain>
    </source>
</reference>
<dbReference type="PANTHER" id="PTHR43156:SF2">
    <property type="entry name" value="STAGE II SPORULATION PROTEIN E"/>
    <property type="match status" value="1"/>
</dbReference>
<evidence type="ECO:0000313" key="7">
    <source>
        <dbReference type="Proteomes" id="UP000193925"/>
    </source>
</evidence>
<keyword evidence="2" id="KW-0472">Membrane</keyword>
<keyword evidence="1" id="KW-0378">Hydrolase</keyword>
<evidence type="ECO:0000313" key="6">
    <source>
        <dbReference type="EMBL" id="SMH65992.1"/>
    </source>
</evidence>
<dbReference type="AlphaFoldDB" id="A0A060UQE6"/>
<dbReference type="Gene3D" id="3.30.565.10">
    <property type="entry name" value="Histidine kinase-like ATPase, C-terminal domain"/>
    <property type="match status" value="1"/>
</dbReference>
<dbReference type="PANTHER" id="PTHR43156">
    <property type="entry name" value="STAGE II SPORULATION PROTEIN E-RELATED"/>
    <property type="match status" value="1"/>
</dbReference>
<gene>
    <name evidence="6" type="ORF">AFERRI_20781</name>
    <name evidence="5" type="ORF">AFERRI_420150</name>
</gene>
<dbReference type="InterPro" id="IPR035965">
    <property type="entry name" value="PAS-like_dom_sf"/>
</dbReference>
<evidence type="ECO:0000259" key="3">
    <source>
        <dbReference type="PROSITE" id="PS50112"/>
    </source>
</evidence>
<keyword evidence="7" id="KW-1185">Reference proteome</keyword>
<dbReference type="NCBIfam" id="TIGR00229">
    <property type="entry name" value="sensory_box"/>
    <property type="match status" value="1"/>
</dbReference>
<dbReference type="CDD" id="cd00130">
    <property type="entry name" value="PAS"/>
    <property type="match status" value="1"/>
</dbReference>
<sequence>MENVKLSERVPVGAFYRTNIEAVEDVRSRYFIALSIPAFLLIMIGIGTWESLAFHARSATSFHQYEHYLGALNKIQEGQSSATQDLQEFANQTAKSRTNSSGQYISHFEKKMAYNQPLNTALSNLLHGNNGNIPLIRGQLKAAAHHYQEIEKQYFSYAQWFLSGGGALIFLSLIYVWFGILQPIGKQSRERALALARAGEFNEDVINTSRVIIMVIDANGNVVLVNHYFQTLLQWPRTQIVGHPLLNRLFLPQDHASILALLDVGNPEQIQELPILNSAGNQLIMAWTVTPVRDVTGEELLRVAMGVDVTERAAAEHAQQIALLKAQSLSDRLQDEAQQAAELHTAFLGPEQISLPGLSGIAASITSSEVGGDYLDCYTTKETSVLVLGDVSGHGLAAGSIVAVAKTVINQLRADGIGRPDQVLRQLNNAILNTAQGLRLMTMICAAVDFRHGILYIANAGQQFPYLQKPDGQWEMLEIGGLPLGQELDLDISTSEFDMPLGSRLILISDGWVEENAPDGTPFGYERLEQALEDFSTLGDTQLRDALIARLIAFCERDTFDDDLSIIVVHHNERYPAVSEWRPEQPLEIIRISQDYYANKTISPRLSRQHIVLFAEHEWQNLLPRMSQDGIRRILIPGNPFLQAMGWDNLLNAHKEIDNELSLYLHIDTPLQLPITTSTDKVGVISSLASWLAETDVRDDWIDVCTLVADELLENALYAAPRDARGQAIYSKSVDRILNEDEHISLHMGRRNNILAVQMRDNWGTLTPSTLLQRLGAHIQGHGLIADQGGGGLYLLWRFSDYMQIRVFPGRETRATLFFDLDHPPHEDHYPAFQFLYHSDICEVNHDYL</sequence>
<dbReference type="InterPro" id="IPR001932">
    <property type="entry name" value="PPM-type_phosphatase-like_dom"/>
</dbReference>
<dbReference type="Pfam" id="PF07228">
    <property type="entry name" value="SpoIIE"/>
    <property type="match status" value="1"/>
</dbReference>
<dbReference type="InterPro" id="IPR036457">
    <property type="entry name" value="PPM-type-like_dom_sf"/>
</dbReference>
<evidence type="ECO:0000313" key="5">
    <source>
        <dbReference type="EMBL" id="CDQ10852.1"/>
    </source>
</evidence>
<dbReference type="InterPro" id="IPR013656">
    <property type="entry name" value="PAS_4"/>
</dbReference>
<evidence type="ECO:0000256" key="2">
    <source>
        <dbReference type="SAM" id="Phobius"/>
    </source>
</evidence>
<dbReference type="EMBL" id="LT841305">
    <property type="protein sequence ID" value="SMH65992.1"/>
    <property type="molecule type" value="Genomic_DNA"/>
</dbReference>
<dbReference type="Gene3D" id="3.30.450.20">
    <property type="entry name" value="PAS domain"/>
    <property type="match status" value="1"/>
</dbReference>
<reference evidence="5" key="1">
    <citation type="submission" date="2014-03" db="EMBL/GenBank/DDBJ databases">
        <authorList>
            <person name="Genoscope - CEA"/>
        </authorList>
    </citation>
    <scope>NUCLEOTIDE SEQUENCE [LARGE SCALE GENOMIC DNA]</scope>
    <source>
        <strain evidence="5">CF27</strain>
    </source>
</reference>
<proteinExistence type="predicted"/>
<dbReference type="SUPFAM" id="SSF55785">
    <property type="entry name" value="PYP-like sensor domain (PAS domain)"/>
    <property type="match status" value="1"/>
</dbReference>
<dbReference type="PROSITE" id="PS50112">
    <property type="entry name" value="PAS"/>
    <property type="match status" value="1"/>
</dbReference>
<dbReference type="Gene3D" id="3.60.40.10">
    <property type="entry name" value="PPM-type phosphatase domain"/>
    <property type="match status" value="1"/>
</dbReference>
<dbReference type="SMART" id="SM00331">
    <property type="entry name" value="PP2C_SIG"/>
    <property type="match status" value="1"/>
</dbReference>
<dbReference type="SMART" id="SM00091">
    <property type="entry name" value="PAS"/>
    <property type="match status" value="1"/>
</dbReference>
<dbReference type="EMBL" id="CCCS020000037">
    <property type="protein sequence ID" value="CDQ10852.1"/>
    <property type="molecule type" value="Genomic_DNA"/>
</dbReference>
<evidence type="ECO:0000256" key="1">
    <source>
        <dbReference type="ARBA" id="ARBA00022801"/>
    </source>
</evidence>
<keyword evidence="2" id="KW-0812">Transmembrane</keyword>
<dbReference type="InterPro" id="IPR000014">
    <property type="entry name" value="PAS"/>
</dbReference>
<dbReference type="InterPro" id="IPR000700">
    <property type="entry name" value="PAS-assoc_C"/>
</dbReference>
<dbReference type="GO" id="GO:0016791">
    <property type="term" value="F:phosphatase activity"/>
    <property type="evidence" value="ECO:0007669"/>
    <property type="project" value="TreeGrafter"/>
</dbReference>
<feature type="transmembrane region" description="Helical" evidence="2">
    <location>
        <begin position="30"/>
        <end position="49"/>
    </location>
</feature>
<protein>
    <submittedName>
        <fullName evidence="5 6">PAS/PAC sensor protein</fullName>
    </submittedName>
</protein>
<dbReference type="Proteomes" id="UP000193925">
    <property type="component" value="Chromosome AFERRI"/>
</dbReference>
<dbReference type="SUPFAM" id="SSF81606">
    <property type="entry name" value="PP2C-like"/>
    <property type="match status" value="1"/>
</dbReference>
<accession>A0A060UQE6</accession>